<reference evidence="3 5" key="3">
    <citation type="submission" date="2022-09" db="EMBL/GenBank/DDBJ databases">
        <title>The outer-membrane cytochrome OmcA is essential for infection of Shewanella oneidensis by a zebrafish-associated bacteriophage.</title>
        <authorList>
            <person name="Grenfell A.W."/>
            <person name="Intile P."/>
            <person name="Mcfarlane J."/>
            <person name="Leung D."/>
            <person name="Abdalla K."/>
            <person name="Wold M."/>
            <person name="Kees E."/>
            <person name="Gralnick J."/>
        </authorList>
    </citation>
    <scope>NUCLEOTIDE SEQUENCE [LARGE SCALE GENOMIC DNA]</scope>
    <source>
        <strain evidence="3 5">NF-5</strain>
    </source>
</reference>
<dbReference type="EMBL" id="SUNE01000001">
    <property type="protein sequence ID" value="MDG5898505.1"/>
    <property type="molecule type" value="Genomic_DNA"/>
</dbReference>
<keyword evidence="1" id="KW-1133">Transmembrane helix</keyword>
<organism evidence="2">
    <name type="scientific">Shewanella xiamenensis</name>
    <dbReference type="NCBI Taxonomy" id="332186"/>
    <lineage>
        <taxon>Bacteria</taxon>
        <taxon>Pseudomonadati</taxon>
        <taxon>Pseudomonadota</taxon>
        <taxon>Gammaproteobacteria</taxon>
        <taxon>Alteromonadales</taxon>
        <taxon>Shewanellaceae</taxon>
        <taxon>Shewanella</taxon>
    </lineage>
</organism>
<reference evidence="4" key="4">
    <citation type="submission" date="2023-05" db="EMBL/GenBank/DDBJ databases">
        <title>Colonisation of extended spectrum b-lactamase- and carbapenemase-producing bacteria on hospital surfaces from low- and middle-income countries.</title>
        <authorList>
            <person name="Nieto-Rosado M."/>
            <person name="Sands K."/>
            <person name="Iregbu K."/>
            <person name="Zahra R."/>
            <person name="Mazarati J.B."/>
            <person name="Mehtar S."/>
            <person name="Barnards-Group B."/>
            <person name="Walsh T.R."/>
        </authorList>
    </citation>
    <scope>NUCLEOTIDE SEQUENCE</scope>
    <source>
        <strain evidence="4">PP-E493</strain>
    </source>
</reference>
<reference evidence="2" key="1">
    <citation type="journal article" date="2019" name="Int J Environ Res Public Health">
        <title>Characterization of Chromosome-Mediated BlaOXA-894 in Shewanella xiamenensis Isolated from Pig Wastewater.</title>
        <authorList>
            <person name="Zou H."/>
            <person name="Zhou Z."/>
            <person name="Xia H."/>
            <person name="Zhao Q."/>
            <person name="Li X."/>
        </authorList>
    </citation>
    <scope>NUCLEOTIDE SEQUENCE</scope>
    <source>
        <strain evidence="2">2015oxa</strain>
    </source>
</reference>
<dbReference type="OrthoDB" id="5405464at2"/>
<dbReference type="Proteomes" id="UP001152518">
    <property type="component" value="Unassembled WGS sequence"/>
</dbReference>
<evidence type="ECO:0000313" key="5">
    <source>
        <dbReference type="Proteomes" id="UP001159075"/>
    </source>
</evidence>
<evidence type="ECO:0000313" key="2">
    <source>
        <dbReference type="EMBL" id="MDG5898505.1"/>
    </source>
</evidence>
<proteinExistence type="predicted"/>
<evidence type="ECO:0000313" key="3">
    <source>
        <dbReference type="EMBL" id="MDI5830091.1"/>
    </source>
</evidence>
<keyword evidence="1" id="KW-0472">Membrane</keyword>
<comment type="caution">
    <text evidence="2">The sequence shown here is derived from an EMBL/GenBank/DDBJ whole genome shotgun (WGS) entry which is preliminary data.</text>
</comment>
<dbReference type="AlphaFoldDB" id="A0A1E3UYG6"/>
<dbReference type="Proteomes" id="UP001187859">
    <property type="component" value="Unassembled WGS sequence"/>
</dbReference>
<feature type="transmembrane region" description="Helical" evidence="1">
    <location>
        <begin position="20"/>
        <end position="40"/>
    </location>
</feature>
<dbReference type="Proteomes" id="UP001159075">
    <property type="component" value="Unassembled WGS sequence"/>
</dbReference>
<protein>
    <recommendedName>
        <fullName evidence="6">Transmembrane protein</fullName>
    </recommendedName>
</protein>
<reference evidence="2" key="2">
    <citation type="submission" date="2019-04" db="EMBL/GenBank/DDBJ databases">
        <authorList>
            <person name="Zou H."/>
        </authorList>
    </citation>
    <scope>NUCLEOTIDE SEQUENCE</scope>
    <source>
        <strain evidence="2">2015oxa</strain>
    </source>
</reference>
<evidence type="ECO:0000256" key="1">
    <source>
        <dbReference type="SAM" id="Phobius"/>
    </source>
</evidence>
<feature type="transmembrane region" description="Helical" evidence="1">
    <location>
        <begin position="66"/>
        <end position="94"/>
    </location>
</feature>
<evidence type="ECO:0008006" key="6">
    <source>
        <dbReference type="Google" id="ProtNLM"/>
    </source>
</evidence>
<sequence>MTTTTTYAAKIEDRSLGHLLYALMSGFPLLLLPVLLSLFINLSQRHSQGNAVLASHLRWQRHSNMIFLGLLILGYCLPITWLSLSIYLFGIIWFCHRIIKGWLSLLDGLEV</sequence>
<name>A0A1E3UYG6_9GAMM</name>
<keyword evidence="1" id="KW-0812">Transmembrane</keyword>
<accession>A0A1E3UYG6</accession>
<evidence type="ECO:0000313" key="4">
    <source>
        <dbReference type="EMBL" id="MDV5389394.1"/>
    </source>
</evidence>
<gene>
    <name evidence="2" type="ORF">E2650_01015</name>
    <name evidence="3" type="ORF">ODY93_00815</name>
    <name evidence="4" type="ORF">QM089_03715</name>
</gene>
<keyword evidence="5" id="KW-1185">Reference proteome</keyword>
<dbReference type="EMBL" id="JASGOQ010000001">
    <property type="protein sequence ID" value="MDV5389394.1"/>
    <property type="molecule type" value="Genomic_DNA"/>
</dbReference>
<dbReference type="EMBL" id="JAOTLW010000001">
    <property type="protein sequence ID" value="MDI5830091.1"/>
    <property type="molecule type" value="Genomic_DNA"/>
</dbReference>
<dbReference type="RefSeq" id="WP_037425417.1">
    <property type="nucleotide sequence ID" value="NZ_AP026732.1"/>
</dbReference>